<dbReference type="EMBL" id="MN738979">
    <property type="protein sequence ID" value="QHT33846.1"/>
    <property type="molecule type" value="Genomic_DNA"/>
</dbReference>
<feature type="compositionally biased region" description="Basic residues" evidence="1">
    <location>
        <begin position="1"/>
        <end position="24"/>
    </location>
</feature>
<evidence type="ECO:0000256" key="1">
    <source>
        <dbReference type="SAM" id="MobiDB-lite"/>
    </source>
</evidence>
<feature type="region of interest" description="Disordered" evidence="1">
    <location>
        <begin position="1"/>
        <end position="205"/>
    </location>
</feature>
<feature type="compositionally biased region" description="Basic residues" evidence="1">
    <location>
        <begin position="114"/>
        <end position="162"/>
    </location>
</feature>
<reference evidence="2" key="1">
    <citation type="journal article" date="2020" name="Nature">
        <title>Giant virus diversity and host interactions through global metagenomics.</title>
        <authorList>
            <person name="Schulz F."/>
            <person name="Roux S."/>
            <person name="Paez-Espino D."/>
            <person name="Jungbluth S."/>
            <person name="Walsh D.A."/>
            <person name="Denef V.J."/>
            <person name="McMahon K.D."/>
            <person name="Konstantinidis K.T."/>
            <person name="Eloe-Fadrosh E.A."/>
            <person name="Kyrpides N.C."/>
            <person name="Woyke T."/>
        </authorList>
    </citation>
    <scope>NUCLEOTIDE SEQUENCE</scope>
    <source>
        <strain evidence="2">GVMAG-M-3300009161-52</strain>
    </source>
</reference>
<proteinExistence type="predicted"/>
<protein>
    <submittedName>
        <fullName evidence="2">Uncharacterized protein</fullName>
    </submittedName>
</protein>
<feature type="compositionally biased region" description="Low complexity" evidence="1">
    <location>
        <begin position="183"/>
        <end position="197"/>
    </location>
</feature>
<name>A0A6C0EXG2_9ZZZZ</name>
<sequence>MPVNRKQKSTKRRSSSRSSSKKQRGGSPASDIVMSAAGSSSVNHDYVVTPRIREGPMADYTLGTPDCQRGGSEASDGVNSNLTTQSVTQGFPPPFTVKGDINSLNLYELTGGKGKGKKGKGKRSGKSKDRKSKSKKTSGKRKSKKSMKNSRNSHKRNHHNNHHNNSLRGGYGSDWISSQYSQGPVNNASGAAAAVAPNRDSAGSGFAMTSLEGAKVGKIGAPISM</sequence>
<dbReference type="AlphaFoldDB" id="A0A6C0EXG2"/>
<accession>A0A6C0EXG2</accession>
<evidence type="ECO:0000313" key="2">
    <source>
        <dbReference type="EMBL" id="QHT33846.1"/>
    </source>
</evidence>
<organism evidence="2">
    <name type="scientific">viral metagenome</name>
    <dbReference type="NCBI Taxonomy" id="1070528"/>
    <lineage>
        <taxon>unclassified sequences</taxon>
        <taxon>metagenomes</taxon>
        <taxon>organismal metagenomes</taxon>
    </lineage>
</organism>
<feature type="compositionally biased region" description="Polar residues" evidence="1">
    <location>
        <begin position="77"/>
        <end position="89"/>
    </location>
</feature>